<dbReference type="InterPro" id="IPR011335">
    <property type="entry name" value="Restrct_endonuc-II-like"/>
</dbReference>
<proteinExistence type="predicted"/>
<dbReference type="SUPFAM" id="SSF52980">
    <property type="entry name" value="Restriction endonuclease-like"/>
    <property type="match status" value="1"/>
</dbReference>
<dbReference type="Pfam" id="PF09588">
    <property type="entry name" value="YqaJ"/>
    <property type="match status" value="1"/>
</dbReference>
<gene>
    <name evidence="3" type="ORF">FHQ09_06535</name>
</gene>
<dbReference type="InterPro" id="IPR011604">
    <property type="entry name" value="PDDEXK-like_dom_sf"/>
</dbReference>
<organism evidence="3 4">
    <name type="scientific">Brevibacterium sediminis</name>
    <dbReference type="NCBI Taxonomy" id="1857024"/>
    <lineage>
        <taxon>Bacteria</taxon>
        <taxon>Bacillati</taxon>
        <taxon>Actinomycetota</taxon>
        <taxon>Actinomycetes</taxon>
        <taxon>Micrococcales</taxon>
        <taxon>Brevibacteriaceae</taxon>
        <taxon>Brevibacterium</taxon>
    </lineage>
</organism>
<evidence type="ECO:0000259" key="2">
    <source>
        <dbReference type="Pfam" id="PF09588"/>
    </source>
</evidence>
<dbReference type="Gene3D" id="3.90.320.10">
    <property type="match status" value="1"/>
</dbReference>
<protein>
    <recommendedName>
        <fullName evidence="2">YqaJ viral recombinase domain-containing protein</fullName>
    </recommendedName>
</protein>
<dbReference type="InterPro" id="IPR019080">
    <property type="entry name" value="YqaJ_viral_recombinase"/>
</dbReference>
<dbReference type="AlphaFoldDB" id="A0A5C4X503"/>
<sequence length="290" mass="32428">MYAVLSSQAEDYEAWQADRSTGVTASEISILAHGSRAAWAKLKAEKQGIAPKWRGNKYTQWGHDREPVILSFLGEEYGIVPNDHVLRNDDDPRAMGTPDGTHAKGDVLGEAKTSKKERWERVPAGYVTQAQWNMRVTGASAVVLAVEYYDERDDGSLVPRYFNDFHVFIIDRDDDEIAYLNDLLDQFYAMGEVTEIDALLAERLEATAALDEAKADLADVDARLHALIGDKDKFKYVSDLGTVTLVKPKPREMFDKKKFGESHPELLEQFTVPGKAPKPSLRITPAKENA</sequence>
<feature type="region of interest" description="Disordered" evidence="1">
    <location>
        <begin position="268"/>
        <end position="290"/>
    </location>
</feature>
<name>A0A5C4X503_9MICO</name>
<evidence type="ECO:0000256" key="1">
    <source>
        <dbReference type="SAM" id="MobiDB-lite"/>
    </source>
</evidence>
<reference evidence="3 4" key="1">
    <citation type="submission" date="2019-06" db="EMBL/GenBank/DDBJ databases">
        <authorList>
            <person name="Mardanova A.M."/>
            <person name="Pudova D.S."/>
            <person name="Shagimardanova E.I."/>
            <person name="Gogoleva N.E."/>
            <person name="Lutfullin M.T."/>
            <person name="Hadieva G.F."/>
            <person name="Sharipova M.R."/>
        </authorList>
    </citation>
    <scope>NUCLEOTIDE SEQUENCE [LARGE SCALE GENOMIC DNA]</scope>
    <source>
        <strain evidence="3 4">MG-1</strain>
    </source>
</reference>
<dbReference type="Proteomes" id="UP000314223">
    <property type="component" value="Unassembled WGS sequence"/>
</dbReference>
<dbReference type="RefSeq" id="WP_139468031.1">
    <property type="nucleotide sequence ID" value="NZ_VDMQ01000003.1"/>
</dbReference>
<comment type="caution">
    <text evidence="3">The sequence shown here is derived from an EMBL/GenBank/DDBJ whole genome shotgun (WGS) entry which is preliminary data.</text>
</comment>
<evidence type="ECO:0000313" key="4">
    <source>
        <dbReference type="Proteomes" id="UP000314223"/>
    </source>
</evidence>
<accession>A0A5C4X503</accession>
<feature type="domain" description="YqaJ viral recombinase" evidence="2">
    <location>
        <begin position="15"/>
        <end position="139"/>
    </location>
</feature>
<evidence type="ECO:0000313" key="3">
    <source>
        <dbReference type="EMBL" id="TNM55892.1"/>
    </source>
</evidence>
<dbReference type="EMBL" id="VDMQ01000003">
    <property type="protein sequence ID" value="TNM55892.1"/>
    <property type="molecule type" value="Genomic_DNA"/>
</dbReference>